<evidence type="ECO:0000313" key="5">
    <source>
        <dbReference type="EMBL" id="MFC7245846.1"/>
    </source>
</evidence>
<gene>
    <name evidence="5" type="ORF">ACFQO7_25505</name>
</gene>
<dbReference type="SUPFAM" id="SSF55073">
    <property type="entry name" value="Nucleotide cyclase"/>
    <property type="match status" value="1"/>
</dbReference>
<dbReference type="RefSeq" id="WP_376808736.1">
    <property type="nucleotide sequence ID" value="NZ_JBHTAC010000031.1"/>
</dbReference>
<protein>
    <submittedName>
        <fullName evidence="5">AAA family ATPase</fullName>
    </submittedName>
</protein>
<dbReference type="InterPro" id="IPR025874">
    <property type="entry name" value="DZR"/>
</dbReference>
<accession>A0ABW2H1U3</accession>
<dbReference type="InterPro" id="IPR029787">
    <property type="entry name" value="Nucleotide_cyclase"/>
</dbReference>
<dbReference type="Pfam" id="PF12773">
    <property type="entry name" value="DZR"/>
    <property type="match status" value="1"/>
</dbReference>
<dbReference type="InterPro" id="IPR011990">
    <property type="entry name" value="TPR-like_helical_dom_sf"/>
</dbReference>
<keyword evidence="6" id="KW-1185">Reference proteome</keyword>
<dbReference type="Pfam" id="PF00211">
    <property type="entry name" value="Guanylate_cyc"/>
    <property type="match status" value="1"/>
</dbReference>
<name>A0ABW2H1U3_9ACTN</name>
<keyword evidence="1" id="KW-0547">Nucleotide-binding</keyword>
<keyword evidence="3" id="KW-0175">Coiled coil</keyword>
<dbReference type="InterPro" id="IPR027417">
    <property type="entry name" value="P-loop_NTPase"/>
</dbReference>
<dbReference type="PANTHER" id="PTHR16305:SF28">
    <property type="entry name" value="GUANYLATE CYCLASE DOMAIN-CONTAINING PROTEIN"/>
    <property type="match status" value="1"/>
</dbReference>
<dbReference type="Gene3D" id="3.30.70.1230">
    <property type="entry name" value="Nucleotide cyclase"/>
    <property type="match status" value="1"/>
</dbReference>
<evidence type="ECO:0000256" key="3">
    <source>
        <dbReference type="SAM" id="Coils"/>
    </source>
</evidence>
<comment type="caution">
    <text evidence="5">The sequence shown here is derived from an EMBL/GenBank/DDBJ whole genome shotgun (WGS) entry which is preliminary data.</text>
</comment>
<evidence type="ECO:0000313" key="6">
    <source>
        <dbReference type="Proteomes" id="UP001596392"/>
    </source>
</evidence>
<organism evidence="5 6">
    <name type="scientific">Catellatospora aurea</name>
    <dbReference type="NCBI Taxonomy" id="1337874"/>
    <lineage>
        <taxon>Bacteria</taxon>
        <taxon>Bacillati</taxon>
        <taxon>Actinomycetota</taxon>
        <taxon>Actinomycetes</taxon>
        <taxon>Micromonosporales</taxon>
        <taxon>Micromonosporaceae</taxon>
        <taxon>Catellatospora</taxon>
    </lineage>
</organism>
<dbReference type="InterPro" id="IPR041664">
    <property type="entry name" value="AAA_16"/>
</dbReference>
<dbReference type="Proteomes" id="UP001596392">
    <property type="component" value="Unassembled WGS sequence"/>
</dbReference>
<evidence type="ECO:0000256" key="2">
    <source>
        <dbReference type="ARBA" id="ARBA00022840"/>
    </source>
</evidence>
<sequence length="1127" mass="121707">MKTPTCAHCSRAAGPDDRFCGGCGANLTPPCVHCGRTVAFGDLFCTGCGNPLAAGQGPPAREDRRQVSVLFVDMVGFTTYAEQSDPEQVRILQQEYFSAVRQVVRQFGGVVEKYIGDAVMAIFGAPVATETDALRAVRAGLEAQRVLSRGPLAAAATFRAGVATGEALVDVGAARDGGQAIVAGDVVNTAARLQAAAPPHAVFVCADTARASADDIEYDELPPRTLKGRSSTSRVFLAVSARLQRRDRDESTPMVNRDHERGLLVTALHRTIRDRSPQLVTVFGPAGIGKSRLLRELARHAERIPETTVCWRVGHCPPFGENVTYAALAEIVKAQVGILDTDDEATARNRLESALRAMCGELEAARLGDALGPLVGLPGAGLTPGETESAWRRFLLAMTTANPTVLVFEDMHWADEAMLRFVEMLGSIGPGVPLLVVATARPELRERRPGWTSAVSGAVSVSLGPMHDEHIAAMYRLMFGQAVFPATGVAPLVELAGGNPLYAHEFVRMLVERGELRPVGGNWALADGDATPMPQTVQAVIANRLDLLDPTDRSVLQAAAVVGTQFWPGAVAGSLGLPVDVVTRSLQRLQQRDLVAEHPTSAMAGEPEYAFRHVLVRDVCYQRLPRSERVARHQRTADWLEQIADNRVTDLAEVLANHRWAAHEIARTLGMDPEPYAPAARTALHRAARRAYALHALDAAATLLDRAFSLKLAHDPLLDLFAAELALYRAGDEFADGGGPQRLAELAEELDRLGERAGAARALTLLGTVAWSRADRAATLAHLDAAVERYEELPETLEKAEALLELARVHMMNYETEPAIAAAEAAADIADRIGLAEVHANARITSATARYIAGDPTGFSELELLTEHCREHRLTSRRRAVQNYAWACLEEGDLPRHHRLLDEQRTVDIAGGLSLATNFHKEAADAFFAGDWDTQVRAISETMRSSAAEWDAMSVLTSSWIRVLRGEQPDDDAIEKLLDSARRSGFHRVLRGAVAPAALCRALQGRAEEASSLLGELEQDWQARVMLPFGEWVAAAGHAAALLGAVDQERVRNMLARSPRRTPWVRAALATVAGDHVTAAAHFARIGDASNRMLSLAWAARAGSLDEPGLVELREFAARYRATGLLG</sequence>
<evidence type="ECO:0000256" key="1">
    <source>
        <dbReference type="ARBA" id="ARBA00022741"/>
    </source>
</evidence>
<dbReference type="PANTHER" id="PTHR16305">
    <property type="entry name" value="TESTICULAR SOLUBLE ADENYLYL CYCLASE"/>
    <property type="match status" value="1"/>
</dbReference>
<dbReference type="InterPro" id="IPR001054">
    <property type="entry name" value="A/G_cyclase"/>
</dbReference>
<proteinExistence type="predicted"/>
<keyword evidence="2" id="KW-0067">ATP-binding</keyword>
<dbReference type="CDD" id="cd07302">
    <property type="entry name" value="CHD"/>
    <property type="match status" value="1"/>
</dbReference>
<dbReference type="SUPFAM" id="SSF52540">
    <property type="entry name" value="P-loop containing nucleoside triphosphate hydrolases"/>
    <property type="match status" value="1"/>
</dbReference>
<feature type="domain" description="Guanylate cyclase" evidence="4">
    <location>
        <begin position="68"/>
        <end position="194"/>
    </location>
</feature>
<dbReference type="Gene3D" id="1.25.40.10">
    <property type="entry name" value="Tetratricopeptide repeat domain"/>
    <property type="match status" value="1"/>
</dbReference>
<dbReference type="Gene3D" id="3.40.50.300">
    <property type="entry name" value="P-loop containing nucleotide triphosphate hydrolases"/>
    <property type="match status" value="1"/>
</dbReference>
<evidence type="ECO:0000259" key="4">
    <source>
        <dbReference type="PROSITE" id="PS50125"/>
    </source>
</evidence>
<reference evidence="6" key="1">
    <citation type="journal article" date="2019" name="Int. J. Syst. Evol. Microbiol.">
        <title>The Global Catalogue of Microorganisms (GCM) 10K type strain sequencing project: providing services to taxonomists for standard genome sequencing and annotation.</title>
        <authorList>
            <consortium name="The Broad Institute Genomics Platform"/>
            <consortium name="The Broad Institute Genome Sequencing Center for Infectious Disease"/>
            <person name="Wu L."/>
            <person name="Ma J."/>
        </authorList>
    </citation>
    <scope>NUCLEOTIDE SEQUENCE [LARGE SCALE GENOMIC DNA]</scope>
    <source>
        <strain evidence="6">CGMCC 1.9106</strain>
    </source>
</reference>
<dbReference type="PROSITE" id="PS50125">
    <property type="entry name" value="GUANYLATE_CYCLASE_2"/>
    <property type="match status" value="1"/>
</dbReference>
<feature type="coiled-coil region" evidence="3">
    <location>
        <begin position="743"/>
        <end position="817"/>
    </location>
</feature>
<dbReference type="SMART" id="SM00044">
    <property type="entry name" value="CYCc"/>
    <property type="match status" value="1"/>
</dbReference>
<dbReference type="Pfam" id="PF13191">
    <property type="entry name" value="AAA_16"/>
    <property type="match status" value="1"/>
</dbReference>
<dbReference type="EMBL" id="JBHTAC010000031">
    <property type="protein sequence ID" value="MFC7245846.1"/>
    <property type="molecule type" value="Genomic_DNA"/>
</dbReference>